<protein>
    <recommendedName>
        <fullName evidence="7">Tetratricopeptide repeat protein</fullName>
    </recommendedName>
</protein>
<dbReference type="PANTHER" id="PTHR44227:SF3">
    <property type="entry name" value="PROTEIN O-MANNOSYL-TRANSFERASE TMTC4"/>
    <property type="match status" value="1"/>
</dbReference>
<dbReference type="Proteomes" id="UP001061361">
    <property type="component" value="Chromosome"/>
</dbReference>
<feature type="repeat" description="TPR" evidence="3">
    <location>
        <begin position="139"/>
        <end position="172"/>
    </location>
</feature>
<feature type="chain" id="PRO_5046732868" description="Tetratricopeptide repeat protein" evidence="4">
    <location>
        <begin position="31"/>
        <end position="392"/>
    </location>
</feature>
<evidence type="ECO:0000313" key="6">
    <source>
        <dbReference type="Proteomes" id="UP001061361"/>
    </source>
</evidence>
<keyword evidence="2 3" id="KW-0802">TPR repeat</keyword>
<evidence type="ECO:0000256" key="1">
    <source>
        <dbReference type="ARBA" id="ARBA00022737"/>
    </source>
</evidence>
<feature type="repeat" description="TPR" evidence="3">
    <location>
        <begin position="277"/>
        <end position="310"/>
    </location>
</feature>
<dbReference type="Pfam" id="PF14559">
    <property type="entry name" value="TPR_19"/>
    <property type="match status" value="1"/>
</dbReference>
<evidence type="ECO:0008006" key="7">
    <source>
        <dbReference type="Google" id="ProtNLM"/>
    </source>
</evidence>
<dbReference type="Pfam" id="PF13181">
    <property type="entry name" value="TPR_8"/>
    <property type="match status" value="1"/>
</dbReference>
<dbReference type="EMBL" id="AP026708">
    <property type="protein sequence ID" value="BDQ35448.1"/>
    <property type="molecule type" value="Genomic_DNA"/>
</dbReference>
<dbReference type="Pfam" id="PF13432">
    <property type="entry name" value="TPR_16"/>
    <property type="match status" value="1"/>
</dbReference>
<name>A0ABM8AVG1_9BACT</name>
<proteinExistence type="predicted"/>
<dbReference type="PROSITE" id="PS50005">
    <property type="entry name" value="TPR"/>
    <property type="match status" value="4"/>
</dbReference>
<dbReference type="Gene3D" id="1.25.40.10">
    <property type="entry name" value="Tetratricopeptide repeat domain"/>
    <property type="match status" value="2"/>
</dbReference>
<gene>
    <name evidence="5" type="ORF">JCM14722_29900</name>
</gene>
<dbReference type="InterPro" id="IPR019734">
    <property type="entry name" value="TPR_rpt"/>
</dbReference>
<feature type="repeat" description="TPR" evidence="3">
    <location>
        <begin position="105"/>
        <end position="138"/>
    </location>
</feature>
<feature type="signal peptide" evidence="4">
    <location>
        <begin position="1"/>
        <end position="30"/>
    </location>
</feature>
<keyword evidence="6" id="KW-1185">Reference proteome</keyword>
<accession>A0ABM8AVG1</accession>
<keyword evidence="4" id="KW-0732">Signal</keyword>
<feature type="repeat" description="TPR" evidence="3">
    <location>
        <begin position="71"/>
        <end position="104"/>
    </location>
</feature>
<evidence type="ECO:0000256" key="4">
    <source>
        <dbReference type="SAM" id="SignalP"/>
    </source>
</evidence>
<sequence>MRMVSVKVSRVAGVSFAVAFLLLTSTLCLAQSGGDVVGAFLQAAGQKESRGDFDGALVLYEKARAFKPADPQVLNGLGRTYLAKRNYEKALSFFRESVAKNKDNVAGYCNLAQLFEATQRYDDAMSFYKAALAIAPHDPRVLNRVGLLCIKRNRPHEAMDFFNLAIKSDPKAYYVYMNRARLLIGMRSFKGAIVNLDYLITQGRRSADVYFSLGVCFNGLGKPEMALKLLAEAEKLGRPSHVIWGEMGRAYLQLPDPEGARNAKRMYIRALQEKRLATYHANLGSALLRLDENGQATRQFEKALQLDSANGMNVNNLATAYFKSGEKERALAILDQGLRASPSLMTMHYNKAMILKEMGRAQEAAAIFVDLAKQRNSKSIAELAELQLQKAE</sequence>
<reference evidence="5" key="1">
    <citation type="submission" date="2022-08" db="EMBL/GenBank/DDBJ databases">
        <title>Genome Sequence of the sulphate-reducing bacterium, Pseudodesulfovibrio portus JCM14722.</title>
        <authorList>
            <person name="Kondo R."/>
            <person name="Kataoka T."/>
        </authorList>
    </citation>
    <scope>NUCLEOTIDE SEQUENCE</scope>
    <source>
        <strain evidence="5">JCM 14722</strain>
    </source>
</reference>
<keyword evidence="1" id="KW-0677">Repeat</keyword>
<organism evidence="5 6">
    <name type="scientific">Pseudodesulfovibrio portus</name>
    <dbReference type="NCBI Taxonomy" id="231439"/>
    <lineage>
        <taxon>Bacteria</taxon>
        <taxon>Pseudomonadati</taxon>
        <taxon>Thermodesulfobacteriota</taxon>
        <taxon>Desulfovibrionia</taxon>
        <taxon>Desulfovibrionales</taxon>
        <taxon>Desulfovibrionaceae</taxon>
    </lineage>
</organism>
<dbReference type="InterPro" id="IPR011990">
    <property type="entry name" value="TPR-like_helical_dom_sf"/>
</dbReference>
<evidence type="ECO:0000313" key="5">
    <source>
        <dbReference type="EMBL" id="BDQ35448.1"/>
    </source>
</evidence>
<evidence type="ECO:0000256" key="3">
    <source>
        <dbReference type="PROSITE-ProRule" id="PRU00339"/>
    </source>
</evidence>
<evidence type="ECO:0000256" key="2">
    <source>
        <dbReference type="ARBA" id="ARBA00022803"/>
    </source>
</evidence>
<dbReference type="InterPro" id="IPR052346">
    <property type="entry name" value="O-mannosyl-transferase_TMTC"/>
</dbReference>
<dbReference type="PANTHER" id="PTHR44227">
    <property type="match status" value="1"/>
</dbReference>
<dbReference type="SMART" id="SM00028">
    <property type="entry name" value="TPR"/>
    <property type="match status" value="7"/>
</dbReference>
<dbReference type="SUPFAM" id="SSF48452">
    <property type="entry name" value="TPR-like"/>
    <property type="match status" value="1"/>
</dbReference>